<organism evidence="2 3">
    <name type="scientific">Flavobacterium rivuli WB 3.3-2 = DSM 21788</name>
    <dbReference type="NCBI Taxonomy" id="1121895"/>
    <lineage>
        <taxon>Bacteria</taxon>
        <taxon>Pseudomonadati</taxon>
        <taxon>Bacteroidota</taxon>
        <taxon>Flavobacteriia</taxon>
        <taxon>Flavobacteriales</taxon>
        <taxon>Flavobacteriaceae</taxon>
        <taxon>Flavobacterium</taxon>
    </lineage>
</organism>
<dbReference type="STRING" id="1121895.GCA_000378485_01843"/>
<dbReference type="Gene3D" id="3.40.50.1820">
    <property type="entry name" value="alpha/beta hydrolase"/>
    <property type="match status" value="1"/>
</dbReference>
<dbReference type="SUPFAM" id="SSF53474">
    <property type="entry name" value="alpha/beta-Hydrolases"/>
    <property type="match status" value="1"/>
</dbReference>
<dbReference type="InterPro" id="IPR029058">
    <property type="entry name" value="AB_hydrolase_fold"/>
</dbReference>
<gene>
    <name evidence="2" type="ORF">Q765_07590</name>
</gene>
<accession>A0A0A2M615</accession>
<comment type="caution">
    <text evidence="2">The sequence shown here is derived from an EMBL/GenBank/DDBJ whole genome shotgun (WGS) entry which is preliminary data.</text>
</comment>
<dbReference type="Proteomes" id="UP000030152">
    <property type="component" value="Unassembled WGS sequence"/>
</dbReference>
<feature type="compositionally biased region" description="Basic and acidic residues" evidence="1">
    <location>
        <begin position="245"/>
        <end position="259"/>
    </location>
</feature>
<evidence type="ECO:0000313" key="3">
    <source>
        <dbReference type="Proteomes" id="UP000030152"/>
    </source>
</evidence>
<evidence type="ECO:0000313" key="2">
    <source>
        <dbReference type="EMBL" id="KGO87066.1"/>
    </source>
</evidence>
<name>A0A0A2M615_9FLAO</name>
<dbReference type="AlphaFoldDB" id="A0A0A2M615"/>
<sequence>MEKYPNVNPYVYCVQNPVVLVDPDGKDPTPFEAALMASDVYSNTGNLAGGWQQSAMYGFNLNVEETGLKGTMYERIKEDGVTEYAFVFAGTEEIEKDGLNDLTQVVGFSDQYHRAGLVAEQMEQYIGDQQLTFVGHSLGGGLANYASLRTGRSSVTFNPAWISNATKKKRKNNKLKKGNYRRNYIHESDPLNRIQVLGGRAVGIEPTGEQYIVNGGLFSNIITGHLIGTMISRMQSNKQNTVHSGNRDDKIIHISPRDF</sequence>
<keyword evidence="3" id="KW-1185">Reference proteome</keyword>
<dbReference type="Pfam" id="PF26363">
    <property type="entry name" value="Phospholipase-like"/>
    <property type="match status" value="1"/>
</dbReference>
<dbReference type="eggNOG" id="COG3209">
    <property type="taxonomic scope" value="Bacteria"/>
</dbReference>
<evidence type="ECO:0008006" key="4">
    <source>
        <dbReference type="Google" id="ProtNLM"/>
    </source>
</evidence>
<feature type="region of interest" description="Disordered" evidence="1">
    <location>
        <begin position="239"/>
        <end position="259"/>
    </location>
</feature>
<dbReference type="EMBL" id="JRLX01000006">
    <property type="protein sequence ID" value="KGO87066.1"/>
    <property type="molecule type" value="Genomic_DNA"/>
</dbReference>
<reference evidence="2 3" key="1">
    <citation type="submission" date="2013-09" db="EMBL/GenBank/DDBJ databases">
        <authorList>
            <person name="Zeng Z."/>
            <person name="Chen C."/>
        </authorList>
    </citation>
    <scope>NUCLEOTIDE SEQUENCE [LARGE SCALE GENOMIC DNA]</scope>
    <source>
        <strain evidence="2 3">WB 3.3-2</strain>
    </source>
</reference>
<proteinExistence type="predicted"/>
<evidence type="ECO:0000256" key="1">
    <source>
        <dbReference type="SAM" id="MobiDB-lite"/>
    </source>
</evidence>
<protein>
    <recommendedName>
        <fullName evidence="4">Fungal lipase-like domain-containing protein</fullName>
    </recommendedName>
</protein>